<reference evidence="1 2" key="2">
    <citation type="journal article" date="2010" name="Nucleic Acids Res.">
        <title>BeetleBase in 2010: revisions to provide comprehensive genomic information for Tribolium castaneum.</title>
        <authorList>
            <person name="Kim H.S."/>
            <person name="Murphy T."/>
            <person name="Xia J."/>
            <person name="Caragea D."/>
            <person name="Park Y."/>
            <person name="Beeman R.W."/>
            <person name="Lorenzen M.D."/>
            <person name="Butcher S."/>
            <person name="Manak J.R."/>
            <person name="Brown S.J."/>
        </authorList>
    </citation>
    <scope>GENOME REANNOTATION</scope>
    <source>
        <strain evidence="1 2">Georgia GA2</strain>
    </source>
</reference>
<proteinExistence type="predicted"/>
<keyword evidence="2" id="KW-1185">Reference proteome</keyword>
<evidence type="ECO:0000313" key="1">
    <source>
        <dbReference type="EMBL" id="EFA02314.1"/>
    </source>
</evidence>
<sequence>MRWRIACKLHHPSAISHDVTPNPVIVFRLFLRTSEIFGMGHFGNRNSLAGLPNDAPPPPPPPPLLNSFPIDAARDRYIKIKLTSPLRKRNVKHAFFQLNFRFFLRWGCIGGKSLIERTVFHCGFYNGGSCKVDAKTTRGFNSLYRREVCWTGV</sequence>
<dbReference type="AlphaFoldDB" id="D2A3G7"/>
<dbReference type="InParanoid" id="D2A3G7"/>
<dbReference type="HOGENOM" id="CLU_1715597_0_0_1"/>
<protein>
    <submittedName>
        <fullName evidence="1">Uncharacterized protein</fullName>
    </submittedName>
</protein>
<organism evidence="1 2">
    <name type="scientific">Tribolium castaneum</name>
    <name type="common">Red flour beetle</name>
    <dbReference type="NCBI Taxonomy" id="7070"/>
    <lineage>
        <taxon>Eukaryota</taxon>
        <taxon>Metazoa</taxon>
        <taxon>Ecdysozoa</taxon>
        <taxon>Arthropoda</taxon>
        <taxon>Hexapoda</taxon>
        <taxon>Insecta</taxon>
        <taxon>Pterygota</taxon>
        <taxon>Neoptera</taxon>
        <taxon>Endopterygota</taxon>
        <taxon>Coleoptera</taxon>
        <taxon>Polyphaga</taxon>
        <taxon>Cucujiformia</taxon>
        <taxon>Tenebrionidae</taxon>
        <taxon>Tenebrionidae incertae sedis</taxon>
        <taxon>Tribolium</taxon>
    </lineage>
</organism>
<reference evidence="1 2" key="1">
    <citation type="journal article" date="2008" name="Nature">
        <title>The genome of the model beetle and pest Tribolium castaneum.</title>
        <authorList>
            <consortium name="Tribolium Genome Sequencing Consortium"/>
            <person name="Richards S."/>
            <person name="Gibbs R.A."/>
            <person name="Weinstock G.M."/>
            <person name="Brown S.J."/>
            <person name="Denell R."/>
            <person name="Beeman R.W."/>
            <person name="Gibbs R."/>
            <person name="Beeman R.W."/>
            <person name="Brown S.J."/>
            <person name="Bucher G."/>
            <person name="Friedrich M."/>
            <person name="Grimmelikhuijzen C.J."/>
            <person name="Klingler M."/>
            <person name="Lorenzen M."/>
            <person name="Richards S."/>
            <person name="Roth S."/>
            <person name="Schroder R."/>
            <person name="Tautz D."/>
            <person name="Zdobnov E.M."/>
            <person name="Muzny D."/>
            <person name="Gibbs R.A."/>
            <person name="Weinstock G.M."/>
            <person name="Attaway T."/>
            <person name="Bell S."/>
            <person name="Buhay C.J."/>
            <person name="Chandrabose M.N."/>
            <person name="Chavez D."/>
            <person name="Clerk-Blankenburg K.P."/>
            <person name="Cree A."/>
            <person name="Dao M."/>
            <person name="Davis C."/>
            <person name="Chacko J."/>
            <person name="Dinh H."/>
            <person name="Dugan-Rocha S."/>
            <person name="Fowler G."/>
            <person name="Garner T.T."/>
            <person name="Garnes J."/>
            <person name="Gnirke A."/>
            <person name="Hawes A."/>
            <person name="Hernandez J."/>
            <person name="Hines S."/>
            <person name="Holder M."/>
            <person name="Hume J."/>
            <person name="Jhangiani S.N."/>
            <person name="Joshi V."/>
            <person name="Khan Z.M."/>
            <person name="Jackson L."/>
            <person name="Kovar C."/>
            <person name="Kowis A."/>
            <person name="Lee S."/>
            <person name="Lewis L.R."/>
            <person name="Margolis J."/>
            <person name="Morgan M."/>
            <person name="Nazareth L.V."/>
            <person name="Nguyen N."/>
            <person name="Okwuonu G."/>
            <person name="Parker D."/>
            <person name="Richards S."/>
            <person name="Ruiz S.J."/>
            <person name="Santibanez J."/>
            <person name="Savard J."/>
            <person name="Scherer S.E."/>
            <person name="Schneider B."/>
            <person name="Sodergren E."/>
            <person name="Tautz D."/>
            <person name="Vattahil S."/>
            <person name="Villasana D."/>
            <person name="White C.S."/>
            <person name="Wright R."/>
            <person name="Park Y."/>
            <person name="Beeman R.W."/>
            <person name="Lord J."/>
            <person name="Oppert B."/>
            <person name="Lorenzen M."/>
            <person name="Brown S."/>
            <person name="Wang L."/>
            <person name="Savard J."/>
            <person name="Tautz D."/>
            <person name="Richards S."/>
            <person name="Weinstock G."/>
            <person name="Gibbs R.A."/>
            <person name="Liu Y."/>
            <person name="Worley K."/>
            <person name="Weinstock G."/>
            <person name="Elsik C.G."/>
            <person name="Reese J.T."/>
            <person name="Elhaik E."/>
            <person name="Landan G."/>
            <person name="Graur D."/>
            <person name="Arensburger P."/>
            <person name="Atkinson P."/>
            <person name="Beeman R.W."/>
            <person name="Beidler J."/>
            <person name="Brown S.J."/>
            <person name="Demuth J.P."/>
            <person name="Drury D.W."/>
            <person name="Du Y.Z."/>
            <person name="Fujiwara H."/>
            <person name="Lorenzen M."/>
            <person name="Maselli V."/>
            <person name="Osanai M."/>
            <person name="Park Y."/>
            <person name="Robertson H.M."/>
            <person name="Tu Z."/>
            <person name="Wang J.J."/>
            <person name="Wang S."/>
            <person name="Richards S."/>
            <person name="Song H."/>
            <person name="Zhang L."/>
            <person name="Sodergren E."/>
            <person name="Werner D."/>
            <person name="Stanke M."/>
            <person name="Morgenstern B."/>
            <person name="Solovyev V."/>
            <person name="Kosarev P."/>
            <person name="Brown G."/>
            <person name="Chen H.C."/>
            <person name="Ermolaeva O."/>
            <person name="Hlavina W."/>
            <person name="Kapustin Y."/>
            <person name="Kiryutin B."/>
            <person name="Kitts P."/>
            <person name="Maglott D."/>
            <person name="Pruitt K."/>
            <person name="Sapojnikov V."/>
            <person name="Souvorov A."/>
            <person name="Mackey A.J."/>
            <person name="Waterhouse R.M."/>
            <person name="Wyder S."/>
            <person name="Zdobnov E.M."/>
            <person name="Zdobnov E.M."/>
            <person name="Wyder S."/>
            <person name="Kriventseva E.V."/>
            <person name="Kadowaki T."/>
            <person name="Bork P."/>
            <person name="Aranda M."/>
            <person name="Bao R."/>
            <person name="Beermann A."/>
            <person name="Berns N."/>
            <person name="Bolognesi R."/>
            <person name="Bonneton F."/>
            <person name="Bopp D."/>
            <person name="Brown S.J."/>
            <person name="Bucher G."/>
            <person name="Butts T."/>
            <person name="Chaumot A."/>
            <person name="Denell R.E."/>
            <person name="Ferrier D.E."/>
            <person name="Friedrich M."/>
            <person name="Gordon C.M."/>
            <person name="Jindra M."/>
            <person name="Klingler M."/>
            <person name="Lan Q."/>
            <person name="Lattorff H.M."/>
            <person name="Laudet V."/>
            <person name="von Levetsow C."/>
            <person name="Liu Z."/>
            <person name="Lutz R."/>
            <person name="Lynch J.A."/>
            <person name="da Fonseca R.N."/>
            <person name="Posnien N."/>
            <person name="Reuter R."/>
            <person name="Roth S."/>
            <person name="Savard J."/>
            <person name="Schinko J.B."/>
            <person name="Schmitt C."/>
            <person name="Schoppmeier M."/>
            <person name="Schroder R."/>
            <person name="Shippy T.D."/>
            <person name="Simonnet F."/>
            <person name="Marques-Souza H."/>
            <person name="Tautz D."/>
            <person name="Tomoyasu Y."/>
            <person name="Trauner J."/>
            <person name="Van der Zee M."/>
            <person name="Vervoort M."/>
            <person name="Wittkopp N."/>
            <person name="Wimmer E.A."/>
            <person name="Yang X."/>
            <person name="Jones A.K."/>
            <person name="Sattelle D.B."/>
            <person name="Ebert P.R."/>
            <person name="Nelson D."/>
            <person name="Scott J.G."/>
            <person name="Beeman R.W."/>
            <person name="Muthukrishnan S."/>
            <person name="Kramer K.J."/>
            <person name="Arakane Y."/>
            <person name="Beeman R.W."/>
            <person name="Zhu Q."/>
            <person name="Hogenkamp D."/>
            <person name="Dixit R."/>
            <person name="Oppert B."/>
            <person name="Jiang H."/>
            <person name="Zou Z."/>
            <person name="Marshall J."/>
            <person name="Elpidina E."/>
            <person name="Vinokurov K."/>
            <person name="Oppert C."/>
            <person name="Zou Z."/>
            <person name="Evans J."/>
            <person name="Lu Z."/>
            <person name="Zhao P."/>
            <person name="Sumathipala N."/>
            <person name="Altincicek B."/>
            <person name="Vilcinskas A."/>
            <person name="Williams M."/>
            <person name="Hultmark D."/>
            <person name="Hetru C."/>
            <person name="Jiang H."/>
            <person name="Grimmelikhuijzen C.J."/>
            <person name="Hauser F."/>
            <person name="Cazzamali G."/>
            <person name="Williamson M."/>
            <person name="Park Y."/>
            <person name="Li B."/>
            <person name="Tanaka Y."/>
            <person name="Predel R."/>
            <person name="Neupert S."/>
            <person name="Schachtner J."/>
            <person name="Verleyen P."/>
            <person name="Raible F."/>
            <person name="Bork P."/>
            <person name="Friedrich M."/>
            <person name="Walden K.K."/>
            <person name="Robertson H.M."/>
            <person name="Angeli S."/>
            <person name="Foret S."/>
            <person name="Bucher G."/>
            <person name="Schuetz S."/>
            <person name="Maleszka R."/>
            <person name="Wimmer E.A."/>
            <person name="Beeman R.W."/>
            <person name="Lorenzen M."/>
            <person name="Tomoyasu Y."/>
            <person name="Miller S.C."/>
            <person name="Grossmann D."/>
            <person name="Bucher G."/>
        </authorList>
    </citation>
    <scope>NUCLEOTIDE SEQUENCE [LARGE SCALE GENOMIC DNA]</scope>
    <source>
        <strain evidence="1 2">Georgia GA2</strain>
    </source>
</reference>
<name>D2A3G7_TRICA</name>
<accession>D2A3G7</accession>
<gene>
    <name evidence="1" type="primary">GLEAN_07980</name>
    <name evidence="1" type="ORF">TcasGA2_TC007980</name>
</gene>
<evidence type="ECO:0000313" key="2">
    <source>
        <dbReference type="Proteomes" id="UP000007266"/>
    </source>
</evidence>
<dbReference type="Proteomes" id="UP000007266">
    <property type="component" value="Linkage group 4"/>
</dbReference>
<dbReference type="EMBL" id="KQ971338">
    <property type="protein sequence ID" value="EFA02314.1"/>
    <property type="molecule type" value="Genomic_DNA"/>
</dbReference>